<evidence type="ECO:0000313" key="2">
    <source>
        <dbReference type="Proteomes" id="UP000299102"/>
    </source>
</evidence>
<accession>A0A4C1XXF7</accession>
<dbReference type="EMBL" id="BGZK01001006">
    <property type="protein sequence ID" value="GBP68266.1"/>
    <property type="molecule type" value="Genomic_DNA"/>
</dbReference>
<organism evidence="1 2">
    <name type="scientific">Eumeta variegata</name>
    <name type="common">Bagworm moth</name>
    <name type="synonym">Eumeta japonica</name>
    <dbReference type="NCBI Taxonomy" id="151549"/>
    <lineage>
        <taxon>Eukaryota</taxon>
        <taxon>Metazoa</taxon>
        <taxon>Ecdysozoa</taxon>
        <taxon>Arthropoda</taxon>
        <taxon>Hexapoda</taxon>
        <taxon>Insecta</taxon>
        <taxon>Pterygota</taxon>
        <taxon>Neoptera</taxon>
        <taxon>Endopterygota</taxon>
        <taxon>Lepidoptera</taxon>
        <taxon>Glossata</taxon>
        <taxon>Ditrysia</taxon>
        <taxon>Tineoidea</taxon>
        <taxon>Psychidae</taxon>
        <taxon>Oiketicinae</taxon>
        <taxon>Eumeta</taxon>
    </lineage>
</organism>
<dbReference type="AlphaFoldDB" id="A0A4C1XXF7"/>
<gene>
    <name evidence="1" type="ORF">EVAR_57592_1</name>
</gene>
<name>A0A4C1XXF7_EUMVA</name>
<protein>
    <submittedName>
        <fullName evidence="1">Uncharacterized protein</fullName>
    </submittedName>
</protein>
<proteinExistence type="predicted"/>
<sequence length="68" mass="7946">MALHDIQMALLYIIYLRAGSWYSFEKVNSEDVLIPLRNRFAALALASGFIRRETVKVQIEQWLYTGVR</sequence>
<reference evidence="1 2" key="1">
    <citation type="journal article" date="2019" name="Commun. Biol.">
        <title>The bagworm genome reveals a unique fibroin gene that provides high tensile strength.</title>
        <authorList>
            <person name="Kono N."/>
            <person name="Nakamura H."/>
            <person name="Ohtoshi R."/>
            <person name="Tomita M."/>
            <person name="Numata K."/>
            <person name="Arakawa K."/>
        </authorList>
    </citation>
    <scope>NUCLEOTIDE SEQUENCE [LARGE SCALE GENOMIC DNA]</scope>
</reference>
<dbReference type="Proteomes" id="UP000299102">
    <property type="component" value="Unassembled WGS sequence"/>
</dbReference>
<keyword evidence="2" id="KW-1185">Reference proteome</keyword>
<evidence type="ECO:0000313" key="1">
    <source>
        <dbReference type="EMBL" id="GBP68266.1"/>
    </source>
</evidence>
<comment type="caution">
    <text evidence="1">The sequence shown here is derived from an EMBL/GenBank/DDBJ whole genome shotgun (WGS) entry which is preliminary data.</text>
</comment>